<keyword evidence="3" id="KW-1185">Reference proteome</keyword>
<evidence type="ECO:0000256" key="1">
    <source>
        <dbReference type="SAM" id="MobiDB-lite"/>
    </source>
</evidence>
<feature type="compositionally biased region" description="Polar residues" evidence="1">
    <location>
        <begin position="1"/>
        <end position="24"/>
    </location>
</feature>
<feature type="region of interest" description="Disordered" evidence="1">
    <location>
        <begin position="1"/>
        <end position="59"/>
    </location>
</feature>
<accession>A0A4S8IJC1</accession>
<evidence type="ECO:0000313" key="2">
    <source>
        <dbReference type="EMBL" id="THU48451.1"/>
    </source>
</evidence>
<reference evidence="2 3" key="1">
    <citation type="journal article" date="2019" name="Nat. Plants">
        <title>Genome sequencing of Musa balbisiana reveals subgenome evolution and function divergence in polyploid bananas.</title>
        <authorList>
            <person name="Yao X."/>
        </authorList>
    </citation>
    <scope>NUCLEOTIDE SEQUENCE [LARGE SCALE GENOMIC DNA]</scope>
    <source>
        <strain evidence="3">cv. DH-PKW</strain>
        <tissue evidence="2">Leaves</tissue>
    </source>
</reference>
<evidence type="ECO:0000313" key="3">
    <source>
        <dbReference type="Proteomes" id="UP000317650"/>
    </source>
</evidence>
<name>A0A4S8IJC1_MUSBA</name>
<sequence>MHTQQLSSFSKLTGTGWSSTSFSKGSVAPLSRGADDPPGPNPTPVPSSGKRTTTTGQTQ</sequence>
<proteinExistence type="predicted"/>
<comment type="caution">
    <text evidence="2">The sequence shown here is derived from an EMBL/GenBank/DDBJ whole genome shotgun (WGS) entry which is preliminary data.</text>
</comment>
<dbReference type="AlphaFoldDB" id="A0A4S8IJC1"/>
<protein>
    <submittedName>
        <fullName evidence="2">Uncharacterized protein</fullName>
    </submittedName>
</protein>
<feature type="compositionally biased region" description="Polar residues" evidence="1">
    <location>
        <begin position="49"/>
        <end position="59"/>
    </location>
</feature>
<dbReference type="Proteomes" id="UP000317650">
    <property type="component" value="Chromosome 9"/>
</dbReference>
<dbReference type="EMBL" id="PYDT01000010">
    <property type="protein sequence ID" value="THU48451.1"/>
    <property type="molecule type" value="Genomic_DNA"/>
</dbReference>
<organism evidence="2 3">
    <name type="scientific">Musa balbisiana</name>
    <name type="common">Banana</name>
    <dbReference type="NCBI Taxonomy" id="52838"/>
    <lineage>
        <taxon>Eukaryota</taxon>
        <taxon>Viridiplantae</taxon>
        <taxon>Streptophyta</taxon>
        <taxon>Embryophyta</taxon>
        <taxon>Tracheophyta</taxon>
        <taxon>Spermatophyta</taxon>
        <taxon>Magnoliopsida</taxon>
        <taxon>Liliopsida</taxon>
        <taxon>Zingiberales</taxon>
        <taxon>Musaceae</taxon>
        <taxon>Musa</taxon>
    </lineage>
</organism>
<gene>
    <name evidence="2" type="ORF">C4D60_Mb09t26400</name>
</gene>